<dbReference type="EMBL" id="CAICTM010000119">
    <property type="protein sequence ID" value="CAB9501856.1"/>
    <property type="molecule type" value="Genomic_DNA"/>
</dbReference>
<gene>
    <name evidence="8" type="ORF">SEMRO_120_G058500.1</name>
</gene>
<keyword evidence="9" id="KW-1185">Reference proteome</keyword>
<keyword evidence="5 7" id="KW-0472">Membrane</keyword>
<dbReference type="OrthoDB" id="378564at2759"/>
<sequence length="793" mass="89438">MALRNVCSVSFFASALMALYIGLAGYNMYLMMYPLATVDLSVYSEQQMVHPLWDHGTTMDMRVYLSTRSKFHVNFLQADFLDDQGQLVANAASEEQLKNLVPPNDVALLWQQKLTAPSLSKSFLITSLDQTDDQSCQADPSFLAAQTWLDQAEKSAWDRGEGGVLSAIHASGQGIESTSFLLTLYYAMSRQVQSFLAFLGMAEPPPLPEENNAALQELKADRTIISLPAPLWNALRSNSTIQLHVMVMRQYKSSAWEQLWPPKNIPDATNAAHKASRAHALLLGGVNMVKFEEPHHIHKPTRILYHDVFYLFRRYILQRTDEQPPWDFAYSKPNEHAIYQSYLDMKQRGAGYPYWKPEVSIKYVKDEESYPLPVLDYSGMKVARLPRPTQDHPTGVVHLPALYSSEIGLTSDKFIPMNETVTSLPLRVSFDRSDVDSHGDDKNNKNVQSKITTATAGAISPARWRLLSHLTEALEAQKNLGFEASDIDEVKNLIADTNITLLAITMLASALHLLFEFLTFREEVNFWRRNKSLQGLSIRALFIDAIGQTVILLYLIDRESSLLMVGPSAIGCLIAFWKCQRGAGLIFVKTNDNNHSTAWWNSIVRLSGYELRATRMETSSNKEGESNDEGEGNQDLIAVTLEADRMAIRSLGVVMAPVVLGYIFYSFVYDEHIGWYSWLVTSASSAVYGVGFALMFPQLFLNYKLKSVAHLPWQVLIYKSLNTFIDDLFSFIVRMPTMARISCFRDDVVFFIYLYQRWLYPVDLSRPAEGGGEAVAENTTSTNGKLSDTKKKQ</sequence>
<accession>A0A9N8DJN2</accession>
<dbReference type="GO" id="GO:0012505">
    <property type="term" value="C:endomembrane system"/>
    <property type="evidence" value="ECO:0007669"/>
    <property type="project" value="TreeGrafter"/>
</dbReference>
<dbReference type="GO" id="GO:0016020">
    <property type="term" value="C:membrane"/>
    <property type="evidence" value="ECO:0007669"/>
    <property type="project" value="UniProtKB-SubCell"/>
</dbReference>
<feature type="transmembrane region" description="Helical" evidence="7">
    <location>
        <begin position="499"/>
        <end position="518"/>
    </location>
</feature>
<evidence type="ECO:0000256" key="2">
    <source>
        <dbReference type="ARBA" id="ARBA00009310"/>
    </source>
</evidence>
<name>A0A9N8DJN2_9STRA</name>
<evidence type="ECO:0000256" key="4">
    <source>
        <dbReference type="ARBA" id="ARBA00022989"/>
    </source>
</evidence>
<evidence type="ECO:0000256" key="1">
    <source>
        <dbReference type="ARBA" id="ARBA00004141"/>
    </source>
</evidence>
<evidence type="ECO:0000256" key="5">
    <source>
        <dbReference type="ARBA" id="ARBA00023136"/>
    </source>
</evidence>
<dbReference type="AlphaFoldDB" id="A0A9N8DJN2"/>
<dbReference type="PANTHER" id="PTHR21347">
    <property type="entry name" value="CLEFT LIP AND PALATE ASSOCIATED TRANSMEMBRANE PROTEIN-RELATED"/>
    <property type="match status" value="1"/>
</dbReference>
<comment type="similarity">
    <text evidence="2">Belongs to the CLPTM1 family.</text>
</comment>
<evidence type="ECO:0000256" key="6">
    <source>
        <dbReference type="SAM" id="MobiDB-lite"/>
    </source>
</evidence>
<reference evidence="8" key="1">
    <citation type="submission" date="2020-06" db="EMBL/GenBank/DDBJ databases">
        <authorList>
            <consortium name="Plant Systems Biology data submission"/>
        </authorList>
    </citation>
    <scope>NUCLEOTIDE SEQUENCE</scope>
    <source>
        <strain evidence="8">D6</strain>
    </source>
</reference>
<keyword evidence="4 7" id="KW-1133">Transmembrane helix</keyword>
<feature type="region of interest" description="Disordered" evidence="6">
    <location>
        <begin position="770"/>
        <end position="793"/>
    </location>
</feature>
<feature type="transmembrane region" description="Helical" evidence="7">
    <location>
        <begin position="651"/>
        <end position="669"/>
    </location>
</feature>
<organism evidence="8 9">
    <name type="scientific">Seminavis robusta</name>
    <dbReference type="NCBI Taxonomy" id="568900"/>
    <lineage>
        <taxon>Eukaryota</taxon>
        <taxon>Sar</taxon>
        <taxon>Stramenopiles</taxon>
        <taxon>Ochrophyta</taxon>
        <taxon>Bacillariophyta</taxon>
        <taxon>Bacillariophyceae</taxon>
        <taxon>Bacillariophycidae</taxon>
        <taxon>Naviculales</taxon>
        <taxon>Naviculaceae</taxon>
        <taxon>Seminavis</taxon>
    </lineage>
</organism>
<feature type="compositionally biased region" description="Polar residues" evidence="6">
    <location>
        <begin position="777"/>
        <end position="786"/>
    </location>
</feature>
<evidence type="ECO:0000313" key="9">
    <source>
        <dbReference type="Proteomes" id="UP001153069"/>
    </source>
</evidence>
<feature type="transmembrane region" description="Helical" evidence="7">
    <location>
        <begin position="562"/>
        <end position="579"/>
    </location>
</feature>
<dbReference type="PANTHER" id="PTHR21347:SF0">
    <property type="entry name" value="LIPID SCRAMBLASE CLPTM1L"/>
    <property type="match status" value="1"/>
</dbReference>
<comment type="caution">
    <text evidence="8">The sequence shown here is derived from an EMBL/GenBank/DDBJ whole genome shotgun (WGS) entry which is preliminary data.</text>
</comment>
<evidence type="ECO:0000256" key="3">
    <source>
        <dbReference type="ARBA" id="ARBA00022692"/>
    </source>
</evidence>
<protein>
    <submittedName>
        <fullName evidence="8">Lip and palate transmembrane protein 1-like protein</fullName>
    </submittedName>
</protein>
<feature type="transmembrane region" description="Helical" evidence="7">
    <location>
        <begin position="675"/>
        <end position="696"/>
    </location>
</feature>
<keyword evidence="3 7" id="KW-0812">Transmembrane</keyword>
<proteinExistence type="inferred from homology"/>
<dbReference type="Pfam" id="PF05602">
    <property type="entry name" value="CLPTM1"/>
    <property type="match status" value="2"/>
</dbReference>
<evidence type="ECO:0000313" key="8">
    <source>
        <dbReference type="EMBL" id="CAB9501856.1"/>
    </source>
</evidence>
<evidence type="ECO:0000256" key="7">
    <source>
        <dbReference type="SAM" id="Phobius"/>
    </source>
</evidence>
<dbReference type="InterPro" id="IPR008429">
    <property type="entry name" value="CLPTM1"/>
</dbReference>
<dbReference type="Proteomes" id="UP001153069">
    <property type="component" value="Unassembled WGS sequence"/>
</dbReference>
<feature type="transmembrane region" description="Helical" evidence="7">
    <location>
        <begin position="538"/>
        <end position="556"/>
    </location>
</feature>
<comment type="subcellular location">
    <subcellularLocation>
        <location evidence="1">Membrane</location>
        <topology evidence="1">Multi-pass membrane protein</topology>
    </subcellularLocation>
</comment>